<evidence type="ECO:0000313" key="3">
    <source>
        <dbReference type="Proteomes" id="UP000001396"/>
    </source>
</evidence>
<dbReference type="PANTHER" id="PTHR12716:SF8">
    <property type="entry name" value="TRANSCRIPTION INITIATION FACTOR IIE SUBUNIT BETA"/>
    <property type="match status" value="1"/>
</dbReference>
<dbReference type="EMBL" id="ADBJ01000035">
    <property type="protein sequence ID" value="EFA79256.1"/>
    <property type="molecule type" value="Genomic_DNA"/>
</dbReference>
<dbReference type="InterPro" id="IPR040501">
    <property type="entry name" value="TFA2_Winged_2"/>
</dbReference>
<sequence>MSLEFVNFEIIKHLKLLEGQYITFEDLYNSTGHNLYNNHLLLQSLKQNTFIEFLNDKTLRYIPQYQVKNQNDILELLSRQPEGILLEDLKASYANAENDVNKLKQSKSIYSVISSNSKSEKIYYNDEKYRVPCSDELVRLWGSVEVPIEVDLENVMREAGLTPVEKYETTKTIKVKNVEKQEKKRRIKKVTNTHIESFDPNQ</sequence>
<gene>
    <name evidence="2" type="ORF">PPL_07674</name>
</gene>
<protein>
    <recommendedName>
        <fullName evidence="1">TFA2 Winged helix domain-containing protein</fullName>
    </recommendedName>
</protein>
<dbReference type="InterPro" id="IPR016656">
    <property type="entry name" value="TFIIE-bsu"/>
</dbReference>
<reference evidence="2 3" key="1">
    <citation type="journal article" date="2011" name="Genome Res.">
        <title>Phylogeny-wide analysis of social amoeba genomes highlights ancient origins for complex intercellular communication.</title>
        <authorList>
            <person name="Heidel A.J."/>
            <person name="Lawal H.M."/>
            <person name="Felder M."/>
            <person name="Schilde C."/>
            <person name="Helps N.R."/>
            <person name="Tunggal B."/>
            <person name="Rivero F."/>
            <person name="John U."/>
            <person name="Schleicher M."/>
            <person name="Eichinger L."/>
            <person name="Platzer M."/>
            <person name="Noegel A.A."/>
            <person name="Schaap P."/>
            <person name="Gloeckner G."/>
        </authorList>
    </citation>
    <scope>NUCLEOTIDE SEQUENCE [LARGE SCALE GENOMIC DNA]</scope>
    <source>
        <strain evidence="3">ATCC 26659 / Pp 5 / PN500</strain>
    </source>
</reference>
<dbReference type="GeneID" id="31363155"/>
<feature type="domain" description="TFA2 Winged helix" evidence="1">
    <location>
        <begin position="68"/>
        <end position="125"/>
    </location>
</feature>
<name>D3BGM2_HETP5</name>
<dbReference type="Pfam" id="PF18121">
    <property type="entry name" value="TFA2_Winged_2"/>
    <property type="match status" value="1"/>
</dbReference>
<dbReference type="InParanoid" id="D3BGM2"/>
<dbReference type="GO" id="GO:0006367">
    <property type="term" value="P:transcription initiation at RNA polymerase II promoter"/>
    <property type="evidence" value="ECO:0007669"/>
    <property type="project" value="InterPro"/>
</dbReference>
<dbReference type="FunCoup" id="D3BGM2">
    <property type="interactions" value="231"/>
</dbReference>
<keyword evidence="3" id="KW-1185">Reference proteome</keyword>
<dbReference type="GO" id="GO:0001097">
    <property type="term" value="F:TFIIH-class transcription factor complex binding"/>
    <property type="evidence" value="ECO:0007669"/>
    <property type="project" value="TreeGrafter"/>
</dbReference>
<dbReference type="RefSeq" id="XP_020431377.1">
    <property type="nucleotide sequence ID" value="XM_020578508.1"/>
</dbReference>
<comment type="caution">
    <text evidence="2">The sequence shown here is derived from an EMBL/GenBank/DDBJ whole genome shotgun (WGS) entry which is preliminary data.</text>
</comment>
<evidence type="ECO:0000259" key="1">
    <source>
        <dbReference type="Pfam" id="PF18121"/>
    </source>
</evidence>
<accession>D3BGM2</accession>
<dbReference type="GO" id="GO:0005673">
    <property type="term" value="C:transcription factor TFIIE complex"/>
    <property type="evidence" value="ECO:0007669"/>
    <property type="project" value="InterPro"/>
</dbReference>
<proteinExistence type="predicted"/>
<dbReference type="Proteomes" id="UP000001396">
    <property type="component" value="Unassembled WGS sequence"/>
</dbReference>
<dbReference type="STRING" id="670386.D3BGM2"/>
<organism evidence="2 3">
    <name type="scientific">Heterostelium pallidum (strain ATCC 26659 / Pp 5 / PN500)</name>
    <name type="common">Cellular slime mold</name>
    <name type="synonym">Polysphondylium pallidum</name>
    <dbReference type="NCBI Taxonomy" id="670386"/>
    <lineage>
        <taxon>Eukaryota</taxon>
        <taxon>Amoebozoa</taxon>
        <taxon>Evosea</taxon>
        <taxon>Eumycetozoa</taxon>
        <taxon>Dictyostelia</taxon>
        <taxon>Acytosteliales</taxon>
        <taxon>Acytosteliaceae</taxon>
        <taxon>Heterostelium</taxon>
    </lineage>
</organism>
<evidence type="ECO:0000313" key="2">
    <source>
        <dbReference type="EMBL" id="EFA79256.1"/>
    </source>
</evidence>
<dbReference type="AlphaFoldDB" id="D3BGM2"/>
<dbReference type="PANTHER" id="PTHR12716">
    <property type="entry name" value="TRANSCRIPTION INITIATION FACTOR IIE, BETA SUBUNIT"/>
    <property type="match status" value="1"/>
</dbReference>